<dbReference type="GO" id="GO:0016829">
    <property type="term" value="F:lyase activity"/>
    <property type="evidence" value="ECO:0007669"/>
    <property type="project" value="UniProtKB-KW"/>
</dbReference>
<organism evidence="8 9">
    <name type="scientific">Heliomicrobium undosum</name>
    <dbReference type="NCBI Taxonomy" id="121734"/>
    <lineage>
        <taxon>Bacteria</taxon>
        <taxon>Bacillati</taxon>
        <taxon>Bacillota</taxon>
        <taxon>Clostridia</taxon>
        <taxon>Eubacteriales</taxon>
        <taxon>Heliobacteriaceae</taxon>
        <taxon>Heliomicrobium</taxon>
    </lineage>
</organism>
<evidence type="ECO:0000259" key="7">
    <source>
        <dbReference type="Pfam" id="PF22451"/>
    </source>
</evidence>
<dbReference type="OrthoDB" id="9806536at2"/>
<dbReference type="RefSeq" id="WP_161255150.1">
    <property type="nucleotide sequence ID" value="NZ_WXEY01000003.1"/>
</dbReference>
<evidence type="ECO:0000256" key="4">
    <source>
        <dbReference type="ARBA" id="ARBA00023471"/>
    </source>
</evidence>
<dbReference type="Proteomes" id="UP000463470">
    <property type="component" value="Unassembled WGS sequence"/>
</dbReference>
<accession>A0A845L2U1</accession>
<evidence type="ECO:0000256" key="3">
    <source>
        <dbReference type="ARBA" id="ARBA00023457"/>
    </source>
</evidence>
<dbReference type="EMBL" id="WXEY01000003">
    <property type="protein sequence ID" value="MZP28850.1"/>
    <property type="molecule type" value="Genomic_DNA"/>
</dbReference>
<dbReference type="InterPro" id="IPR050684">
    <property type="entry name" value="HTH-Siroheme_Decarb"/>
</dbReference>
<dbReference type="PANTHER" id="PTHR43413">
    <property type="entry name" value="TRANSCRIPTIONAL REGULATOR, ASNC FAMILY"/>
    <property type="match status" value="1"/>
</dbReference>
<dbReference type="EC" id="4.1.1.111" evidence="4"/>
<evidence type="ECO:0000256" key="1">
    <source>
        <dbReference type="ARBA" id="ARBA00023239"/>
    </source>
</evidence>
<dbReference type="PANTHER" id="PTHR43413:SF1">
    <property type="entry name" value="SIROHEME DECARBOXYLASE NIRL SUBUNIT"/>
    <property type="match status" value="1"/>
</dbReference>
<feature type="domain" description="Siroheme decarboxylase AsnC-like ligand binding" evidence="6">
    <location>
        <begin position="63"/>
        <end position="147"/>
    </location>
</feature>
<gene>
    <name evidence="8" type="ORF">GTO91_03890</name>
</gene>
<comment type="caution">
    <text evidence="8">The sequence shown here is derived from an EMBL/GenBank/DDBJ whole genome shotgun (WGS) entry which is preliminary data.</text>
</comment>
<evidence type="ECO:0000313" key="9">
    <source>
        <dbReference type="Proteomes" id="UP000463470"/>
    </source>
</evidence>
<name>A0A845L2U1_9FIRM</name>
<dbReference type="Pfam" id="PF17805">
    <property type="entry name" value="AsnC_trans_reg2"/>
    <property type="match status" value="1"/>
</dbReference>
<proteinExistence type="inferred from homology"/>
<dbReference type="Pfam" id="PF22451">
    <property type="entry name" value="NirdL-like_HTH"/>
    <property type="match status" value="1"/>
</dbReference>
<comment type="similarity">
    <text evidence="3">Belongs to the Ahb/Nir family.</text>
</comment>
<reference evidence="8 9" key="1">
    <citation type="submission" date="2020-01" db="EMBL/GenBank/DDBJ databases">
        <title>Whole-genome sequence of Heliobacterium undosum DSM 13378.</title>
        <authorList>
            <person name="Kyndt J.A."/>
            <person name="Meyer T.E."/>
        </authorList>
    </citation>
    <scope>NUCLEOTIDE SEQUENCE [LARGE SCALE GENOMIC DNA]</scope>
    <source>
        <strain evidence="8 9">DSM 13378</strain>
    </source>
</reference>
<feature type="domain" description="Siroheme decarboxylase NirL-like HTH" evidence="7">
    <location>
        <begin position="6"/>
        <end position="52"/>
    </location>
</feature>
<keyword evidence="9" id="KW-1185">Reference proteome</keyword>
<evidence type="ECO:0000313" key="8">
    <source>
        <dbReference type="EMBL" id="MZP28850.1"/>
    </source>
</evidence>
<dbReference type="InterPro" id="IPR040523">
    <property type="entry name" value="AsnC_trans_reg2"/>
</dbReference>
<evidence type="ECO:0000259" key="6">
    <source>
        <dbReference type="Pfam" id="PF17805"/>
    </source>
</evidence>
<sequence>MLTETDKKLIRLLQDDLPVVSRPFAALAEQVGLTEEDVIARARRYHEEGQMRRFGVALRHREVGFTANGMGCWDVPEERAEEVGRIMATFPEASHCYQRPRFDGWPYSHFTMIHGESREDCEAVARRISAATGITNYRLLFSTEELKKTSMRYFTEEA</sequence>
<protein>
    <recommendedName>
        <fullName evidence="4">siroheme decarboxylase</fullName>
        <ecNumber evidence="4">4.1.1.111</ecNumber>
    </recommendedName>
</protein>
<keyword evidence="1" id="KW-0456">Lyase</keyword>
<dbReference type="AlphaFoldDB" id="A0A845L2U1"/>
<comment type="catalytic activity">
    <reaction evidence="5">
        <text>siroheme + 2 H(+) = 12,18-didecarboxysiroheme + 2 CO2</text>
        <dbReference type="Rhea" id="RHEA:19093"/>
        <dbReference type="ChEBI" id="CHEBI:15378"/>
        <dbReference type="ChEBI" id="CHEBI:16526"/>
        <dbReference type="ChEBI" id="CHEBI:60052"/>
        <dbReference type="ChEBI" id="CHEBI:140497"/>
        <dbReference type="EC" id="4.1.1.111"/>
    </reaction>
</comment>
<evidence type="ECO:0000256" key="2">
    <source>
        <dbReference type="ARBA" id="ARBA00023444"/>
    </source>
</evidence>
<dbReference type="Gene3D" id="3.30.70.3460">
    <property type="match status" value="1"/>
</dbReference>
<comment type="pathway">
    <text evidence="2">Porphyrin-containing compound metabolism.</text>
</comment>
<dbReference type="InterPro" id="IPR053953">
    <property type="entry name" value="NirdL-like_HTH"/>
</dbReference>
<evidence type="ECO:0000256" key="5">
    <source>
        <dbReference type="ARBA" id="ARBA00048470"/>
    </source>
</evidence>